<feature type="signal peptide" evidence="2">
    <location>
        <begin position="1"/>
        <end position="18"/>
    </location>
</feature>
<evidence type="ECO:0000313" key="4">
    <source>
        <dbReference type="Proteomes" id="UP000198287"/>
    </source>
</evidence>
<dbReference type="Proteomes" id="UP000198287">
    <property type="component" value="Unassembled WGS sequence"/>
</dbReference>
<accession>A0A226CVS1</accession>
<dbReference type="AlphaFoldDB" id="A0A226CVS1"/>
<name>A0A226CVS1_FOLCA</name>
<reference evidence="3 4" key="1">
    <citation type="submission" date="2015-12" db="EMBL/GenBank/DDBJ databases">
        <title>The genome of Folsomia candida.</title>
        <authorList>
            <person name="Faddeeva A."/>
            <person name="Derks M.F."/>
            <person name="Anvar Y."/>
            <person name="Smit S."/>
            <person name="Van Straalen N."/>
            <person name="Roelofs D."/>
        </authorList>
    </citation>
    <scope>NUCLEOTIDE SEQUENCE [LARGE SCALE GENOMIC DNA]</scope>
    <source>
        <strain evidence="3 4">VU population</strain>
        <tissue evidence="3">Whole body</tissue>
    </source>
</reference>
<evidence type="ECO:0000256" key="2">
    <source>
        <dbReference type="SAM" id="SignalP"/>
    </source>
</evidence>
<feature type="compositionally biased region" description="Low complexity" evidence="1">
    <location>
        <begin position="50"/>
        <end position="59"/>
    </location>
</feature>
<feature type="compositionally biased region" description="Basic and acidic residues" evidence="1">
    <location>
        <begin position="231"/>
        <end position="241"/>
    </location>
</feature>
<feature type="region of interest" description="Disordered" evidence="1">
    <location>
        <begin position="40"/>
        <end position="81"/>
    </location>
</feature>
<feature type="chain" id="PRO_5012126840" evidence="2">
    <location>
        <begin position="19"/>
        <end position="311"/>
    </location>
</feature>
<feature type="compositionally biased region" description="Low complexity" evidence="1">
    <location>
        <begin position="66"/>
        <end position="77"/>
    </location>
</feature>
<sequence>MLSIVGFVMLFLPNGGQCHHTTLSSGDNGVAGESRPPILSHVRVSRGPDDGSSGDFASGDYDDDSSPSSRPKSPLTSLYPIKSPSYQHKMNHISQFHSTPHYSSDVTFSLRPLSHAVYPVAAMHGRMGRPSHQMQTIIPSLESENGGHYLAAADDPQTPTFTPYIGSRILSNIPKFFEHLHENIKAIHDSSEGDDSSSSVSVENVFSDSAEHSHMDMPSRRGDYFQSDGRLSVDSRGYRYDTDDENPQETRGGGGGGQFGSDDMLAFMGRDPKYKKANNYNPAWLFTNLGLGKRSVHFHQKSRNTNTRQNG</sequence>
<organism evidence="3 4">
    <name type="scientific">Folsomia candida</name>
    <name type="common">Springtail</name>
    <dbReference type="NCBI Taxonomy" id="158441"/>
    <lineage>
        <taxon>Eukaryota</taxon>
        <taxon>Metazoa</taxon>
        <taxon>Ecdysozoa</taxon>
        <taxon>Arthropoda</taxon>
        <taxon>Hexapoda</taxon>
        <taxon>Collembola</taxon>
        <taxon>Entomobryomorpha</taxon>
        <taxon>Isotomoidea</taxon>
        <taxon>Isotomidae</taxon>
        <taxon>Proisotominae</taxon>
        <taxon>Folsomia</taxon>
    </lineage>
</organism>
<dbReference type="OrthoDB" id="10622561at2759"/>
<evidence type="ECO:0000256" key="1">
    <source>
        <dbReference type="SAM" id="MobiDB-lite"/>
    </source>
</evidence>
<comment type="caution">
    <text evidence="3">The sequence shown here is derived from an EMBL/GenBank/DDBJ whole genome shotgun (WGS) entry which is preliminary data.</text>
</comment>
<dbReference type="EMBL" id="LNIX01000066">
    <property type="protein sequence ID" value="OXA37019.1"/>
    <property type="molecule type" value="Genomic_DNA"/>
</dbReference>
<evidence type="ECO:0000313" key="3">
    <source>
        <dbReference type="EMBL" id="OXA37019.1"/>
    </source>
</evidence>
<keyword evidence="2" id="KW-0732">Signal</keyword>
<feature type="region of interest" description="Disordered" evidence="1">
    <location>
        <begin position="209"/>
        <end position="261"/>
    </location>
</feature>
<dbReference type="OMA" id="NYNPAWL"/>
<protein>
    <submittedName>
        <fullName evidence="3">Uncharacterized protein</fullName>
    </submittedName>
</protein>
<proteinExistence type="predicted"/>
<gene>
    <name evidence="3" type="ORF">Fcan01_28205</name>
</gene>
<keyword evidence="4" id="KW-1185">Reference proteome</keyword>
<feature type="compositionally biased region" description="Basic and acidic residues" evidence="1">
    <location>
        <begin position="209"/>
        <end position="223"/>
    </location>
</feature>